<organism evidence="2 3">
    <name type="scientific">Fraxinus pennsylvanica</name>
    <dbReference type="NCBI Taxonomy" id="56036"/>
    <lineage>
        <taxon>Eukaryota</taxon>
        <taxon>Viridiplantae</taxon>
        <taxon>Streptophyta</taxon>
        <taxon>Embryophyta</taxon>
        <taxon>Tracheophyta</taxon>
        <taxon>Spermatophyta</taxon>
        <taxon>Magnoliopsida</taxon>
        <taxon>eudicotyledons</taxon>
        <taxon>Gunneridae</taxon>
        <taxon>Pentapetalae</taxon>
        <taxon>asterids</taxon>
        <taxon>lamiids</taxon>
        <taxon>Lamiales</taxon>
        <taxon>Oleaceae</taxon>
        <taxon>Oleeae</taxon>
        <taxon>Fraxinus</taxon>
    </lineage>
</organism>
<feature type="compositionally biased region" description="Polar residues" evidence="1">
    <location>
        <begin position="14"/>
        <end position="25"/>
    </location>
</feature>
<evidence type="ECO:0000313" key="2">
    <source>
        <dbReference type="EMBL" id="CAI9757420.1"/>
    </source>
</evidence>
<name>A0AAD2DMN7_9LAMI</name>
<protein>
    <submittedName>
        <fullName evidence="2">Uncharacterized protein</fullName>
    </submittedName>
</protein>
<proteinExistence type="predicted"/>
<dbReference type="Gene3D" id="3.40.50.300">
    <property type="entry name" value="P-loop containing nucleotide triphosphate hydrolases"/>
    <property type="match status" value="1"/>
</dbReference>
<dbReference type="EMBL" id="OU503038">
    <property type="protein sequence ID" value="CAI9757420.1"/>
    <property type="molecule type" value="Genomic_DNA"/>
</dbReference>
<evidence type="ECO:0000313" key="3">
    <source>
        <dbReference type="Proteomes" id="UP000834106"/>
    </source>
</evidence>
<accession>A0AAD2DMN7</accession>
<feature type="compositionally biased region" description="Basic and acidic residues" evidence="1">
    <location>
        <begin position="99"/>
        <end position="138"/>
    </location>
</feature>
<keyword evidence="3" id="KW-1185">Reference proteome</keyword>
<feature type="region of interest" description="Disordered" evidence="1">
    <location>
        <begin position="86"/>
        <end position="138"/>
    </location>
</feature>
<dbReference type="AlphaFoldDB" id="A0AAD2DMN7"/>
<sequence length="138" mass="15400">MKIEDENDVLDLQPRTSLGAASSKPTLSGEEIIKMVGLDNELEEIRTRLIKGSSQLQILSILGMGGIAATTTASSLRVDATGCWERERLEQEGSNPRQQRGEGREKVEKGREVSRQRGENRQQRRHGEGEERESKKKG</sequence>
<gene>
    <name evidence="2" type="ORF">FPE_LOCUS4850</name>
</gene>
<evidence type="ECO:0000256" key="1">
    <source>
        <dbReference type="SAM" id="MobiDB-lite"/>
    </source>
</evidence>
<dbReference type="Proteomes" id="UP000834106">
    <property type="component" value="Chromosome 3"/>
</dbReference>
<feature type="region of interest" description="Disordered" evidence="1">
    <location>
        <begin position="1"/>
        <end position="25"/>
    </location>
</feature>
<reference evidence="2" key="1">
    <citation type="submission" date="2023-05" db="EMBL/GenBank/DDBJ databases">
        <authorList>
            <person name="Huff M."/>
        </authorList>
    </citation>
    <scope>NUCLEOTIDE SEQUENCE</scope>
</reference>
<dbReference type="InterPro" id="IPR027417">
    <property type="entry name" value="P-loop_NTPase"/>
</dbReference>